<dbReference type="OrthoDB" id="2019572at2759"/>
<gene>
    <name evidence="3" type="ORF">DFH94DRAFT_791211</name>
</gene>
<reference evidence="3" key="2">
    <citation type="journal article" date="2020" name="Nat. Commun.">
        <title>Large-scale genome sequencing of mycorrhizal fungi provides insights into the early evolution of symbiotic traits.</title>
        <authorList>
            <person name="Miyauchi S."/>
            <person name="Kiss E."/>
            <person name="Kuo A."/>
            <person name="Drula E."/>
            <person name="Kohler A."/>
            <person name="Sanchez-Garcia M."/>
            <person name="Morin E."/>
            <person name="Andreopoulos B."/>
            <person name="Barry K.W."/>
            <person name="Bonito G."/>
            <person name="Buee M."/>
            <person name="Carver A."/>
            <person name="Chen C."/>
            <person name="Cichocki N."/>
            <person name="Clum A."/>
            <person name="Culley D."/>
            <person name="Crous P.W."/>
            <person name="Fauchery L."/>
            <person name="Girlanda M."/>
            <person name="Hayes R.D."/>
            <person name="Keri Z."/>
            <person name="LaButti K."/>
            <person name="Lipzen A."/>
            <person name="Lombard V."/>
            <person name="Magnuson J."/>
            <person name="Maillard F."/>
            <person name="Murat C."/>
            <person name="Nolan M."/>
            <person name="Ohm R.A."/>
            <person name="Pangilinan J."/>
            <person name="Pereira M.F."/>
            <person name="Perotto S."/>
            <person name="Peter M."/>
            <person name="Pfister S."/>
            <person name="Riley R."/>
            <person name="Sitrit Y."/>
            <person name="Stielow J.B."/>
            <person name="Szollosi G."/>
            <person name="Zifcakova L."/>
            <person name="Stursova M."/>
            <person name="Spatafora J.W."/>
            <person name="Tedersoo L."/>
            <person name="Vaario L.M."/>
            <person name="Yamada A."/>
            <person name="Yan M."/>
            <person name="Wang P."/>
            <person name="Xu J."/>
            <person name="Bruns T."/>
            <person name="Baldrian P."/>
            <person name="Vilgalys R."/>
            <person name="Dunand C."/>
            <person name="Henrissat B."/>
            <person name="Grigoriev I.V."/>
            <person name="Hibbett D."/>
            <person name="Nagy L.G."/>
            <person name="Martin F.M."/>
        </authorList>
    </citation>
    <scope>NUCLEOTIDE SEQUENCE</scope>
    <source>
        <strain evidence="3">Prilba</strain>
    </source>
</reference>
<dbReference type="Proteomes" id="UP000759537">
    <property type="component" value="Unassembled WGS sequence"/>
</dbReference>
<dbReference type="Pfam" id="PF09118">
    <property type="entry name" value="GO-like_E_set"/>
    <property type="match status" value="1"/>
</dbReference>
<evidence type="ECO:0000313" key="3">
    <source>
        <dbReference type="EMBL" id="KAF8487286.1"/>
    </source>
</evidence>
<dbReference type="InterPro" id="IPR014756">
    <property type="entry name" value="Ig_E-set"/>
</dbReference>
<dbReference type="InterPro" id="IPR009880">
    <property type="entry name" value="Glyoxal_oxidase_N"/>
</dbReference>
<feature type="domain" description="Glyoxal oxidase N-terminal" evidence="1">
    <location>
        <begin position="1"/>
        <end position="61"/>
    </location>
</feature>
<dbReference type="CDD" id="cd02851">
    <property type="entry name" value="E_set_GO_C"/>
    <property type="match status" value="1"/>
</dbReference>
<dbReference type="PANTHER" id="PTHR32208:SF21">
    <property type="entry name" value="LOW QUALITY PROTEIN: ALDEHYDE OXIDASE GLOX-LIKE"/>
    <property type="match status" value="1"/>
</dbReference>
<protein>
    <submittedName>
        <fullName evidence="3">Immunoglobulin E-set</fullName>
    </submittedName>
</protein>
<evidence type="ECO:0000313" key="4">
    <source>
        <dbReference type="Proteomes" id="UP000759537"/>
    </source>
</evidence>
<proteinExistence type="predicted"/>
<dbReference type="AlphaFoldDB" id="A0A9P5N6D9"/>
<dbReference type="Gene3D" id="2.130.10.80">
    <property type="entry name" value="Galactose oxidase/kelch, beta-propeller"/>
    <property type="match status" value="1"/>
</dbReference>
<dbReference type="InterPro" id="IPR013783">
    <property type="entry name" value="Ig-like_fold"/>
</dbReference>
<feature type="domain" description="Galactose oxidase-like Early set" evidence="2">
    <location>
        <begin position="64"/>
        <end position="157"/>
    </location>
</feature>
<reference evidence="3" key="1">
    <citation type="submission" date="2019-10" db="EMBL/GenBank/DDBJ databases">
        <authorList>
            <consortium name="DOE Joint Genome Institute"/>
            <person name="Kuo A."/>
            <person name="Miyauchi S."/>
            <person name="Kiss E."/>
            <person name="Drula E."/>
            <person name="Kohler A."/>
            <person name="Sanchez-Garcia M."/>
            <person name="Andreopoulos B."/>
            <person name="Barry K.W."/>
            <person name="Bonito G."/>
            <person name="Buee M."/>
            <person name="Carver A."/>
            <person name="Chen C."/>
            <person name="Cichocki N."/>
            <person name="Clum A."/>
            <person name="Culley D."/>
            <person name="Crous P.W."/>
            <person name="Fauchery L."/>
            <person name="Girlanda M."/>
            <person name="Hayes R."/>
            <person name="Keri Z."/>
            <person name="LaButti K."/>
            <person name="Lipzen A."/>
            <person name="Lombard V."/>
            <person name="Magnuson J."/>
            <person name="Maillard F."/>
            <person name="Morin E."/>
            <person name="Murat C."/>
            <person name="Nolan M."/>
            <person name="Ohm R."/>
            <person name="Pangilinan J."/>
            <person name="Pereira M."/>
            <person name="Perotto S."/>
            <person name="Peter M."/>
            <person name="Riley R."/>
            <person name="Sitrit Y."/>
            <person name="Stielow B."/>
            <person name="Szollosi G."/>
            <person name="Zifcakova L."/>
            <person name="Stursova M."/>
            <person name="Spatafora J.W."/>
            <person name="Tedersoo L."/>
            <person name="Vaario L.-M."/>
            <person name="Yamada A."/>
            <person name="Yan M."/>
            <person name="Wang P."/>
            <person name="Xu J."/>
            <person name="Bruns T."/>
            <person name="Baldrian P."/>
            <person name="Vilgalys R."/>
            <person name="Henrissat B."/>
            <person name="Grigoriev I.V."/>
            <person name="Hibbett D."/>
            <person name="Nagy L.G."/>
            <person name="Martin F.M."/>
        </authorList>
    </citation>
    <scope>NUCLEOTIDE SEQUENCE</scope>
    <source>
        <strain evidence="3">Prilba</strain>
    </source>
</reference>
<comment type="caution">
    <text evidence="3">The sequence shown here is derived from an EMBL/GenBank/DDBJ whole genome shotgun (WGS) entry which is preliminary data.</text>
</comment>
<accession>A0A9P5N6D9</accession>
<name>A0A9P5N6D9_9AGAM</name>
<dbReference type="InterPro" id="IPR015202">
    <property type="entry name" value="GO-like_E_set"/>
</dbReference>
<sequence length="178" mass="18788">MIVNGAHQGVAGFGLASDPNLSALLYDPSQPVGSRFSILGNTTIARMYHSEATLLPDGRGLTQPVVTVPKADWVYGGRYRINVRLFQGQTMRISLVAAVSSTHGNTMCGRTIFPAFSCLGSVCTVAAPPNARVSPPGWHQLFVLDGPTPSHGVFIRIGGDPAQLGNWPALPGFHLPGV</sequence>
<organism evidence="3 4">
    <name type="scientific">Russula ochroleuca</name>
    <dbReference type="NCBI Taxonomy" id="152965"/>
    <lineage>
        <taxon>Eukaryota</taxon>
        <taxon>Fungi</taxon>
        <taxon>Dikarya</taxon>
        <taxon>Basidiomycota</taxon>
        <taxon>Agaricomycotina</taxon>
        <taxon>Agaricomycetes</taxon>
        <taxon>Russulales</taxon>
        <taxon>Russulaceae</taxon>
        <taxon>Russula</taxon>
    </lineage>
</organism>
<keyword evidence="4" id="KW-1185">Reference proteome</keyword>
<dbReference type="InterPro" id="IPR037293">
    <property type="entry name" value="Gal_Oxidase_central_sf"/>
</dbReference>
<evidence type="ECO:0000259" key="1">
    <source>
        <dbReference type="Pfam" id="PF07250"/>
    </source>
</evidence>
<evidence type="ECO:0000259" key="2">
    <source>
        <dbReference type="Pfam" id="PF09118"/>
    </source>
</evidence>
<dbReference type="Pfam" id="PF07250">
    <property type="entry name" value="Glyoxal_oxid_N"/>
    <property type="match status" value="1"/>
</dbReference>
<dbReference type="SUPFAM" id="SSF81296">
    <property type="entry name" value="E set domains"/>
    <property type="match status" value="1"/>
</dbReference>
<dbReference type="Gene3D" id="2.60.40.10">
    <property type="entry name" value="Immunoglobulins"/>
    <property type="match status" value="1"/>
</dbReference>
<dbReference type="PANTHER" id="PTHR32208">
    <property type="entry name" value="SECRETED PROTEIN-RELATED"/>
    <property type="match status" value="1"/>
</dbReference>
<dbReference type="EMBL" id="WHVB01000001">
    <property type="protein sequence ID" value="KAF8487286.1"/>
    <property type="molecule type" value="Genomic_DNA"/>
</dbReference>